<dbReference type="EMBL" id="BQKE01000001">
    <property type="protein sequence ID" value="GJM59754.1"/>
    <property type="molecule type" value="Genomic_DNA"/>
</dbReference>
<comment type="caution">
    <text evidence="3">The sequence shown here is derived from an EMBL/GenBank/DDBJ whole genome shotgun (WGS) entry which is preliminary data.</text>
</comment>
<evidence type="ECO:0000259" key="2">
    <source>
        <dbReference type="Pfam" id="PF13439"/>
    </source>
</evidence>
<dbReference type="CDD" id="cd03801">
    <property type="entry name" value="GT4_PimA-like"/>
    <property type="match status" value="1"/>
</dbReference>
<gene>
    <name evidence="3" type="ORF">PEDI_03060</name>
</gene>
<sequence>MQILLLSSDGLHNGASHSICYLADGLARRGHTVVLGCKKDSYIWSRGKSYGTFIVEALDFKSKFALRDQLQLKAVIQKHNIQIINAQESKDRYLSMLVNKFFKLGLKVFHTRRQRPLSVGGKIQNNLYLKGTDKMIVISDALKQTFIEKGFPAHHLEVISNGLPFEGKSNASEYALMQLKEKYSIPLEKRLIGCFARHKCQDQLVRALQHVEEDACLLLAGVEKNGFDELVAEHQIKNKIIYLGMLPREEILPLYEILDLFVLPSDSDGFGLVLVEAMMKGVPVIGTRMHGIISVINEEKNGLWFEHGDHQQLAEKINLYLNNEDIRQNYIQAGLKAAREEFSIETTVKNYEKFFQSYLPAEVIMENESLITH</sequence>
<keyword evidence="3" id="KW-0808">Transferase</keyword>
<dbReference type="AlphaFoldDB" id="A0AAN5AIC4"/>
<dbReference type="InterPro" id="IPR028098">
    <property type="entry name" value="Glyco_trans_4-like_N"/>
</dbReference>
<dbReference type="GO" id="GO:0016757">
    <property type="term" value="F:glycosyltransferase activity"/>
    <property type="evidence" value="ECO:0007669"/>
    <property type="project" value="InterPro"/>
</dbReference>
<dbReference type="SUPFAM" id="SSF53756">
    <property type="entry name" value="UDP-Glycosyltransferase/glycogen phosphorylase"/>
    <property type="match status" value="1"/>
</dbReference>
<dbReference type="Gene3D" id="3.40.50.2000">
    <property type="entry name" value="Glycogen Phosphorylase B"/>
    <property type="match status" value="2"/>
</dbReference>
<dbReference type="Proteomes" id="UP001310022">
    <property type="component" value="Unassembled WGS sequence"/>
</dbReference>
<dbReference type="Pfam" id="PF13439">
    <property type="entry name" value="Glyco_transf_4"/>
    <property type="match status" value="1"/>
</dbReference>
<dbReference type="PANTHER" id="PTHR45947:SF3">
    <property type="entry name" value="SULFOQUINOVOSYL TRANSFERASE SQD2"/>
    <property type="match status" value="1"/>
</dbReference>
<protein>
    <submittedName>
        <fullName evidence="3">Glycosyl transferase group 1</fullName>
    </submittedName>
</protein>
<dbReference type="InterPro" id="IPR050194">
    <property type="entry name" value="Glycosyltransferase_grp1"/>
</dbReference>
<name>A0AAN5AIC4_9BACT</name>
<evidence type="ECO:0000313" key="4">
    <source>
        <dbReference type="Proteomes" id="UP001310022"/>
    </source>
</evidence>
<dbReference type="PANTHER" id="PTHR45947">
    <property type="entry name" value="SULFOQUINOVOSYL TRANSFERASE SQD2"/>
    <property type="match status" value="1"/>
</dbReference>
<proteinExistence type="predicted"/>
<keyword evidence="4" id="KW-1185">Reference proteome</keyword>
<dbReference type="RefSeq" id="WP_338235716.1">
    <property type="nucleotide sequence ID" value="NZ_BQKE01000001.1"/>
</dbReference>
<accession>A0AAN5AIC4</accession>
<organism evidence="3 4">
    <name type="scientific">Persicobacter diffluens</name>
    <dbReference type="NCBI Taxonomy" id="981"/>
    <lineage>
        <taxon>Bacteria</taxon>
        <taxon>Pseudomonadati</taxon>
        <taxon>Bacteroidota</taxon>
        <taxon>Cytophagia</taxon>
        <taxon>Cytophagales</taxon>
        <taxon>Persicobacteraceae</taxon>
        <taxon>Persicobacter</taxon>
    </lineage>
</organism>
<dbReference type="InterPro" id="IPR001296">
    <property type="entry name" value="Glyco_trans_1"/>
</dbReference>
<feature type="domain" description="Glycosyltransferase subfamily 4-like N-terminal" evidence="2">
    <location>
        <begin position="13"/>
        <end position="163"/>
    </location>
</feature>
<evidence type="ECO:0000313" key="3">
    <source>
        <dbReference type="EMBL" id="GJM59754.1"/>
    </source>
</evidence>
<dbReference type="Pfam" id="PF00534">
    <property type="entry name" value="Glycos_transf_1"/>
    <property type="match status" value="1"/>
</dbReference>
<evidence type="ECO:0000259" key="1">
    <source>
        <dbReference type="Pfam" id="PF00534"/>
    </source>
</evidence>
<feature type="domain" description="Glycosyl transferase family 1" evidence="1">
    <location>
        <begin position="192"/>
        <end position="335"/>
    </location>
</feature>
<reference evidence="3 4" key="1">
    <citation type="submission" date="2021-12" db="EMBL/GenBank/DDBJ databases">
        <title>Genome sequencing of bacteria with rrn-lacking chromosome and rrn-plasmid.</title>
        <authorList>
            <person name="Anda M."/>
            <person name="Iwasaki W."/>
        </authorList>
    </citation>
    <scope>NUCLEOTIDE SEQUENCE [LARGE SCALE GENOMIC DNA]</scope>
    <source>
        <strain evidence="3 4">NBRC 15940</strain>
    </source>
</reference>